<evidence type="ECO:0000259" key="1">
    <source>
        <dbReference type="Pfam" id="PF01814"/>
    </source>
</evidence>
<dbReference type="PANTHER" id="PTHR39966">
    <property type="entry name" value="BLL2471 PROTEIN-RELATED"/>
    <property type="match status" value="1"/>
</dbReference>
<dbReference type="Proteomes" id="UP000198584">
    <property type="component" value="Unassembled WGS sequence"/>
</dbReference>
<proteinExistence type="predicted"/>
<gene>
    <name evidence="2" type="ORF">SAMN05421743_11248</name>
</gene>
<dbReference type="AlphaFoldDB" id="A0A1H4FPQ8"/>
<dbReference type="STRING" id="571932.SAMN05421743_11248"/>
<protein>
    <submittedName>
        <fullName evidence="2">Hemerythrin HHE cation binding domain-containing protein</fullName>
    </submittedName>
</protein>
<sequence>MSHECAGIQVESGTKLSAPLQHLKDEHPILLGMMDELEDLAEQLKAVGEAHTNLLRLREEVVLFMEELLPHSEKEEGFLFPMLGSYIGKETGPIVVMEYQHEMAKENFEAYLRGTFDLSETITAKEAEKLYNRVIEGCSILISHFHKEENVLFPMAENMLTDVDKAALMKHYKIS</sequence>
<dbReference type="InterPro" id="IPR012312">
    <property type="entry name" value="Hemerythrin-like"/>
</dbReference>
<dbReference type="Pfam" id="PF01814">
    <property type="entry name" value="Hemerythrin"/>
    <property type="match status" value="1"/>
</dbReference>
<dbReference type="RefSeq" id="WP_093045640.1">
    <property type="nucleotide sequence ID" value="NZ_FNQR01000012.1"/>
</dbReference>
<dbReference type="GO" id="GO:0005886">
    <property type="term" value="C:plasma membrane"/>
    <property type="evidence" value="ECO:0007669"/>
    <property type="project" value="TreeGrafter"/>
</dbReference>
<feature type="domain" description="Hemerythrin-like" evidence="1">
    <location>
        <begin position="19"/>
        <end position="156"/>
    </location>
</feature>
<evidence type="ECO:0000313" key="2">
    <source>
        <dbReference type="EMBL" id="SEA99131.1"/>
    </source>
</evidence>
<dbReference type="EMBL" id="FNQR01000012">
    <property type="protein sequence ID" value="SEA99131.1"/>
    <property type="molecule type" value="Genomic_DNA"/>
</dbReference>
<evidence type="ECO:0000313" key="3">
    <source>
        <dbReference type="Proteomes" id="UP000198584"/>
    </source>
</evidence>
<reference evidence="2 3" key="1">
    <citation type="submission" date="2016-10" db="EMBL/GenBank/DDBJ databases">
        <authorList>
            <person name="de Groot N.N."/>
        </authorList>
    </citation>
    <scope>NUCLEOTIDE SEQUENCE [LARGE SCALE GENOMIC DNA]</scope>
    <source>
        <strain evidence="2 3">CCM7597</strain>
    </source>
</reference>
<dbReference type="PANTHER" id="PTHR39966:SF3">
    <property type="entry name" value="DUF438 DOMAIN-CONTAINING PROTEIN"/>
    <property type="match status" value="1"/>
</dbReference>
<accession>A0A1H4FPQ8</accession>
<organism evidence="2 3">
    <name type="scientific">Thalassobacillus cyri</name>
    <dbReference type="NCBI Taxonomy" id="571932"/>
    <lineage>
        <taxon>Bacteria</taxon>
        <taxon>Bacillati</taxon>
        <taxon>Bacillota</taxon>
        <taxon>Bacilli</taxon>
        <taxon>Bacillales</taxon>
        <taxon>Bacillaceae</taxon>
        <taxon>Thalassobacillus</taxon>
    </lineage>
</organism>
<dbReference type="OrthoDB" id="9792554at2"/>
<name>A0A1H4FPQ8_9BACI</name>
<dbReference type="Gene3D" id="1.20.120.520">
    <property type="entry name" value="nmb1532 protein domain like"/>
    <property type="match status" value="1"/>
</dbReference>
<keyword evidence="3" id="KW-1185">Reference proteome</keyword>